<evidence type="ECO:0000256" key="1">
    <source>
        <dbReference type="SAM" id="MobiDB-lite"/>
    </source>
</evidence>
<proteinExistence type="predicted"/>
<protein>
    <submittedName>
        <fullName evidence="2">Uncharacterized protein</fullName>
    </submittedName>
</protein>
<comment type="caution">
    <text evidence="2">The sequence shown here is derived from an EMBL/GenBank/DDBJ whole genome shotgun (WGS) entry which is preliminary data.</text>
</comment>
<evidence type="ECO:0000313" key="3">
    <source>
        <dbReference type="Proteomes" id="UP001194696"/>
    </source>
</evidence>
<accession>A0ABQ7JY32</accession>
<keyword evidence="3" id="KW-1185">Reference proteome</keyword>
<organism evidence="2 3">
    <name type="scientific">Linnemannia gamsii</name>
    <dbReference type="NCBI Taxonomy" id="64522"/>
    <lineage>
        <taxon>Eukaryota</taxon>
        <taxon>Fungi</taxon>
        <taxon>Fungi incertae sedis</taxon>
        <taxon>Mucoromycota</taxon>
        <taxon>Mortierellomycotina</taxon>
        <taxon>Mortierellomycetes</taxon>
        <taxon>Mortierellales</taxon>
        <taxon>Mortierellaceae</taxon>
        <taxon>Linnemannia</taxon>
    </lineage>
</organism>
<feature type="region of interest" description="Disordered" evidence="1">
    <location>
        <begin position="1"/>
        <end position="30"/>
    </location>
</feature>
<reference evidence="2 3" key="1">
    <citation type="journal article" date="2020" name="Fungal Divers.">
        <title>Resolving the Mortierellaceae phylogeny through synthesis of multi-gene phylogenetics and phylogenomics.</title>
        <authorList>
            <person name="Vandepol N."/>
            <person name="Liber J."/>
            <person name="Desiro A."/>
            <person name="Na H."/>
            <person name="Kennedy M."/>
            <person name="Barry K."/>
            <person name="Grigoriev I.V."/>
            <person name="Miller A.N."/>
            <person name="O'Donnell K."/>
            <person name="Stajich J.E."/>
            <person name="Bonito G."/>
        </authorList>
    </citation>
    <scope>NUCLEOTIDE SEQUENCE [LARGE SCALE GENOMIC DNA]</scope>
    <source>
        <strain evidence="2 3">AD045</strain>
    </source>
</reference>
<name>A0ABQ7JY32_9FUNG</name>
<evidence type="ECO:0000313" key="2">
    <source>
        <dbReference type="EMBL" id="KAG0287243.1"/>
    </source>
</evidence>
<feature type="compositionally biased region" description="Polar residues" evidence="1">
    <location>
        <begin position="1"/>
        <end position="12"/>
    </location>
</feature>
<dbReference type="Proteomes" id="UP001194696">
    <property type="component" value="Unassembled WGS sequence"/>
</dbReference>
<gene>
    <name evidence="2" type="ORF">BGZ96_008811</name>
</gene>
<sequence length="85" mass="9420">MPNLVHSSTSIKLKNKKKMSSTARAPPPPLKLEILDSRPLTATETVVALHNFLSNGTAIHSAPTSINHQVTQLYEKLRLEAKRHN</sequence>
<dbReference type="EMBL" id="JAAAIM010000506">
    <property type="protein sequence ID" value="KAG0287243.1"/>
    <property type="molecule type" value="Genomic_DNA"/>
</dbReference>